<gene>
    <name evidence="16" type="ORF">SAMN05421731_105132</name>
</gene>
<dbReference type="GO" id="GO:0015344">
    <property type="term" value="F:siderophore uptake transmembrane transporter activity"/>
    <property type="evidence" value="ECO:0007669"/>
    <property type="project" value="TreeGrafter"/>
</dbReference>
<keyword evidence="14" id="KW-0732">Signal</keyword>
<evidence type="ECO:0000256" key="11">
    <source>
        <dbReference type="ARBA" id="ARBA00023237"/>
    </source>
</evidence>
<keyword evidence="7" id="KW-0408">Iron</keyword>
<keyword evidence="6 12" id="KW-0812">Transmembrane</keyword>
<dbReference type="EMBL" id="OANT01000005">
    <property type="protein sequence ID" value="SNX45578.1"/>
    <property type="molecule type" value="Genomic_DNA"/>
</dbReference>
<keyword evidence="8 13" id="KW-0798">TonB box</keyword>
<evidence type="ECO:0000256" key="1">
    <source>
        <dbReference type="ARBA" id="ARBA00004571"/>
    </source>
</evidence>
<proteinExistence type="inferred from homology"/>
<evidence type="ECO:0000256" key="10">
    <source>
        <dbReference type="ARBA" id="ARBA00023170"/>
    </source>
</evidence>
<evidence type="ECO:0000256" key="7">
    <source>
        <dbReference type="ARBA" id="ARBA00023004"/>
    </source>
</evidence>
<keyword evidence="17" id="KW-1185">Reference proteome</keyword>
<keyword evidence="9 12" id="KW-0472">Membrane</keyword>
<evidence type="ECO:0000256" key="6">
    <source>
        <dbReference type="ARBA" id="ARBA00022692"/>
    </source>
</evidence>
<evidence type="ECO:0000259" key="15">
    <source>
        <dbReference type="SMART" id="SM00965"/>
    </source>
</evidence>
<evidence type="ECO:0000256" key="4">
    <source>
        <dbReference type="ARBA" id="ARBA00022452"/>
    </source>
</evidence>
<dbReference type="PROSITE" id="PS52016">
    <property type="entry name" value="TONB_DEPENDENT_REC_3"/>
    <property type="match status" value="1"/>
</dbReference>
<keyword evidence="5" id="KW-0406">Ion transport</keyword>
<dbReference type="Pfam" id="PF07660">
    <property type="entry name" value="STN"/>
    <property type="match status" value="1"/>
</dbReference>
<dbReference type="PANTHER" id="PTHR32552:SF74">
    <property type="entry name" value="HYDROXAMATE SIDEROPHORE RECEPTOR FHUE"/>
    <property type="match status" value="1"/>
</dbReference>
<dbReference type="GO" id="GO:0015891">
    <property type="term" value="P:siderophore transport"/>
    <property type="evidence" value="ECO:0007669"/>
    <property type="project" value="InterPro"/>
</dbReference>
<feature type="chain" id="PRO_5013235440" evidence="14">
    <location>
        <begin position="34"/>
        <end position="834"/>
    </location>
</feature>
<keyword evidence="10 16" id="KW-0675">Receptor</keyword>
<evidence type="ECO:0000256" key="12">
    <source>
        <dbReference type="PROSITE-ProRule" id="PRU01360"/>
    </source>
</evidence>
<name>A0A240EA32_9GAMM</name>
<dbReference type="InterPro" id="IPR010105">
    <property type="entry name" value="TonB_sidphr_rcpt"/>
</dbReference>
<dbReference type="SUPFAM" id="SSF56935">
    <property type="entry name" value="Porins"/>
    <property type="match status" value="1"/>
</dbReference>
<reference evidence="17" key="1">
    <citation type="submission" date="2016-09" db="EMBL/GenBank/DDBJ databases">
        <authorList>
            <person name="Varghese N."/>
            <person name="Submissions S."/>
        </authorList>
    </citation>
    <scope>NUCLEOTIDE SEQUENCE [LARGE SCALE GENOMIC DNA]</scope>
    <source>
        <strain evidence="17">ANC 4466</strain>
    </source>
</reference>
<dbReference type="InterPro" id="IPR037066">
    <property type="entry name" value="Plug_dom_sf"/>
</dbReference>
<protein>
    <submittedName>
        <fullName evidence="16">Iron complex outermembrane recepter protein/outer-membrane receptor for ferric coprogen and ferric-rhodotorulic acid</fullName>
    </submittedName>
</protein>
<evidence type="ECO:0000313" key="17">
    <source>
        <dbReference type="Proteomes" id="UP000219042"/>
    </source>
</evidence>
<dbReference type="Gene3D" id="2.170.130.10">
    <property type="entry name" value="TonB-dependent receptor, plug domain"/>
    <property type="match status" value="1"/>
</dbReference>
<dbReference type="InterPro" id="IPR036942">
    <property type="entry name" value="Beta-barrel_TonB_sf"/>
</dbReference>
<keyword evidence="5" id="KW-0410">Iron transport</keyword>
<organism evidence="16 17">
    <name type="scientific">Acinetobacter puyangensis</name>
    <dbReference type="NCBI Taxonomy" id="1096779"/>
    <lineage>
        <taxon>Bacteria</taxon>
        <taxon>Pseudomonadati</taxon>
        <taxon>Pseudomonadota</taxon>
        <taxon>Gammaproteobacteria</taxon>
        <taxon>Moraxellales</taxon>
        <taxon>Moraxellaceae</taxon>
        <taxon>Acinetobacter</taxon>
    </lineage>
</organism>
<keyword evidence="11 12" id="KW-0998">Cell outer membrane</keyword>
<evidence type="ECO:0000256" key="5">
    <source>
        <dbReference type="ARBA" id="ARBA00022496"/>
    </source>
</evidence>
<comment type="subcellular location">
    <subcellularLocation>
        <location evidence="1 12">Cell outer membrane</location>
        <topology evidence="1 12">Multi-pass membrane protein</topology>
    </subcellularLocation>
</comment>
<dbReference type="InterPro" id="IPR012910">
    <property type="entry name" value="Plug_dom"/>
</dbReference>
<evidence type="ECO:0000256" key="14">
    <source>
        <dbReference type="SAM" id="SignalP"/>
    </source>
</evidence>
<dbReference type="InterPro" id="IPR000531">
    <property type="entry name" value="Beta-barrel_TonB"/>
</dbReference>
<dbReference type="Gene3D" id="3.55.50.30">
    <property type="match status" value="1"/>
</dbReference>
<dbReference type="Gene3D" id="2.40.170.20">
    <property type="entry name" value="TonB-dependent receptor, beta-barrel domain"/>
    <property type="match status" value="1"/>
</dbReference>
<comment type="similarity">
    <text evidence="2 12 13">Belongs to the TonB-dependent receptor family.</text>
</comment>
<evidence type="ECO:0000256" key="2">
    <source>
        <dbReference type="ARBA" id="ARBA00009810"/>
    </source>
</evidence>
<keyword evidence="4 12" id="KW-1134">Transmembrane beta strand</keyword>
<keyword evidence="3 12" id="KW-0813">Transport</keyword>
<feature type="domain" description="Secretin/TonB short N-terminal" evidence="15">
    <location>
        <begin position="57"/>
        <end position="107"/>
    </location>
</feature>
<dbReference type="Pfam" id="PF00593">
    <property type="entry name" value="TonB_dep_Rec_b-barrel"/>
    <property type="match status" value="1"/>
</dbReference>
<accession>A0A240EA32</accession>
<evidence type="ECO:0000256" key="9">
    <source>
        <dbReference type="ARBA" id="ARBA00023136"/>
    </source>
</evidence>
<dbReference type="GO" id="GO:0038023">
    <property type="term" value="F:signaling receptor activity"/>
    <property type="evidence" value="ECO:0007669"/>
    <property type="project" value="InterPro"/>
</dbReference>
<dbReference type="InterPro" id="IPR011662">
    <property type="entry name" value="Secretin/TonB_short_N"/>
</dbReference>
<sequence length="834" mass="91642">MRSSLVIRFKPLVLSIHFAVMAMGAGMATIAHAQMSVSIAAGDLNQALNQYALQHNVNLILDGQSLAAYQTTGLQGSYSIEDGFNQLLAQTPFQIQKVTNGYTLVAKTAATKTQVRDMGQLKPIDVSAQGRINTNSNGVNQLPVITVNAENETAISYTKKQASTSTRLDIDVKETPQSVSVVTRKQIEDMGVTNLGQALLNTTGIILTGDNTERTNFSIRGFNVGDGWNSNLMQYDGVAINANNVTSSKPDVATIESIEVLRGAAGLMQGSGEPSGAINIIRKKPTAEFQANGAISYGTWDTKRAEFDISGPLNKAGSVRGRLVVAGQDADSYMTAVTRDSNVLYGIVSADLTDHTLLNAGYSRQGEHAVPVNTIPNYVNGVKIGIDNSNCGCHYTDFWDKSNSQGFIDLSHKFTNGWEIKASYMKARYNMDMVFTSLGLSSTSTSADNALATVYKYGYNYQQDIDVYDFFAKGTYSLFGREHELVFGGNQSKSKTPGAWTSWDQVLEDYSLLGWNETSNTPYLYVNIKNYSPYQLPYIAPRYVNTSYEEVKQSGYYLTTRLNITDPFKVIAGVRQSNFESVGDYKKTGVLTPYLGLTYDFNDIFTGYASYTDTFVVQSAKGRNQELLDPIQGNVYEIGVKAGLFDDSAIASLAAFKTNQINRSMRDENSKGECPFNGGEAYCNVASGKVISEGIEAEIRGEVFPYLNLTFGYTYNTTEYAKDQNNQGRVFTEDTPEHIARLFATYKFANDLTVGGGVNYQSKWTVGRYESIAYSQPAYALVNLMASYPINEHLNIAVNVNNLFDKSYYSQIYSDGGVRFGEPINAMVTLRAKY</sequence>
<evidence type="ECO:0000256" key="3">
    <source>
        <dbReference type="ARBA" id="ARBA00022448"/>
    </source>
</evidence>
<dbReference type="PANTHER" id="PTHR32552">
    <property type="entry name" value="FERRICHROME IRON RECEPTOR-RELATED"/>
    <property type="match status" value="1"/>
</dbReference>
<dbReference type="Proteomes" id="UP000219042">
    <property type="component" value="Unassembled WGS sequence"/>
</dbReference>
<dbReference type="OrthoDB" id="8663017at2"/>
<evidence type="ECO:0000256" key="13">
    <source>
        <dbReference type="RuleBase" id="RU003357"/>
    </source>
</evidence>
<dbReference type="AlphaFoldDB" id="A0A240EA32"/>
<dbReference type="GO" id="GO:0009279">
    <property type="term" value="C:cell outer membrane"/>
    <property type="evidence" value="ECO:0007669"/>
    <property type="project" value="UniProtKB-SubCell"/>
</dbReference>
<dbReference type="RefSeq" id="WP_097079350.1">
    <property type="nucleotide sequence ID" value="NZ_BAABHT010000005.1"/>
</dbReference>
<dbReference type="Pfam" id="PF07715">
    <property type="entry name" value="Plug"/>
    <property type="match status" value="1"/>
</dbReference>
<dbReference type="CDD" id="cd01347">
    <property type="entry name" value="ligand_gated_channel"/>
    <property type="match status" value="1"/>
</dbReference>
<dbReference type="InterPro" id="IPR039426">
    <property type="entry name" value="TonB-dep_rcpt-like"/>
</dbReference>
<evidence type="ECO:0000256" key="8">
    <source>
        <dbReference type="ARBA" id="ARBA00023077"/>
    </source>
</evidence>
<evidence type="ECO:0000313" key="16">
    <source>
        <dbReference type="EMBL" id="SNX45578.1"/>
    </source>
</evidence>
<dbReference type="NCBIfam" id="TIGR01783">
    <property type="entry name" value="TonB-siderophor"/>
    <property type="match status" value="1"/>
</dbReference>
<dbReference type="SMART" id="SM00965">
    <property type="entry name" value="STN"/>
    <property type="match status" value="1"/>
</dbReference>
<feature type="signal peptide" evidence="14">
    <location>
        <begin position="1"/>
        <end position="33"/>
    </location>
</feature>